<evidence type="ECO:0000256" key="4">
    <source>
        <dbReference type="ARBA" id="ARBA00022801"/>
    </source>
</evidence>
<dbReference type="Pfam" id="PF00089">
    <property type="entry name" value="Trypsin"/>
    <property type="match status" value="1"/>
</dbReference>
<evidence type="ECO:0000256" key="7">
    <source>
        <dbReference type="ARBA" id="ARBA00023157"/>
    </source>
</evidence>
<dbReference type="SUPFAM" id="SSF50494">
    <property type="entry name" value="Trypsin-like serine proteases"/>
    <property type="match status" value="1"/>
</dbReference>
<dbReference type="GO" id="GO:0004252">
    <property type="term" value="F:serine-type endopeptidase activity"/>
    <property type="evidence" value="ECO:0007669"/>
    <property type="project" value="InterPro"/>
</dbReference>
<dbReference type="InterPro" id="IPR033116">
    <property type="entry name" value="TRYPSIN_SER"/>
</dbReference>
<evidence type="ECO:0000256" key="6">
    <source>
        <dbReference type="ARBA" id="ARBA00023145"/>
    </source>
</evidence>
<evidence type="ECO:0000256" key="3">
    <source>
        <dbReference type="ARBA" id="ARBA00022729"/>
    </source>
</evidence>
<keyword evidence="5 8" id="KW-0720">Serine protease</keyword>
<dbReference type="Gene3D" id="2.40.10.10">
    <property type="entry name" value="Trypsin-like serine proteases"/>
    <property type="match status" value="1"/>
</dbReference>
<keyword evidence="6" id="KW-0865">Zymogen</keyword>
<dbReference type="EMBL" id="MW628478">
    <property type="protein sequence ID" value="QWS65057.1"/>
    <property type="molecule type" value="mRNA"/>
</dbReference>
<dbReference type="PRINTS" id="PR00722">
    <property type="entry name" value="CHYMOTRYPSIN"/>
</dbReference>
<evidence type="ECO:0000256" key="1">
    <source>
        <dbReference type="ARBA" id="ARBA00007664"/>
    </source>
</evidence>
<proteinExistence type="evidence at transcript level"/>
<dbReference type="InterPro" id="IPR001314">
    <property type="entry name" value="Peptidase_S1A"/>
</dbReference>
<dbReference type="CDD" id="cd00190">
    <property type="entry name" value="Tryp_SPc"/>
    <property type="match status" value="1"/>
</dbReference>
<dbReference type="FunFam" id="2.40.10.10:FF:000077">
    <property type="entry name" value="Predicted protein"/>
    <property type="match status" value="1"/>
</dbReference>
<dbReference type="PROSITE" id="PS00134">
    <property type="entry name" value="TRYPSIN_HIS"/>
    <property type="match status" value="1"/>
</dbReference>
<dbReference type="PROSITE" id="PS00135">
    <property type="entry name" value="TRYPSIN_SER"/>
    <property type="match status" value="1"/>
</dbReference>
<comment type="similarity">
    <text evidence="1">Belongs to the peptidase S1 family.</text>
</comment>
<evidence type="ECO:0000256" key="5">
    <source>
        <dbReference type="ARBA" id="ARBA00022825"/>
    </source>
</evidence>
<accession>A0A8F2D9K5</accession>
<organism evidence="11">
    <name type="scientific">Tenebrio molitor</name>
    <name type="common">Yellow mealworm beetle</name>
    <dbReference type="NCBI Taxonomy" id="7067"/>
    <lineage>
        <taxon>Eukaryota</taxon>
        <taxon>Metazoa</taxon>
        <taxon>Ecdysozoa</taxon>
        <taxon>Arthropoda</taxon>
        <taxon>Hexapoda</taxon>
        <taxon>Insecta</taxon>
        <taxon>Pterygota</taxon>
        <taxon>Neoptera</taxon>
        <taxon>Endopterygota</taxon>
        <taxon>Coleoptera</taxon>
        <taxon>Polyphaga</taxon>
        <taxon>Cucujiformia</taxon>
        <taxon>Tenebrionidae</taxon>
        <taxon>Tenebrio</taxon>
    </lineage>
</organism>
<evidence type="ECO:0000259" key="10">
    <source>
        <dbReference type="PROSITE" id="PS50240"/>
    </source>
</evidence>
<dbReference type="PROSITE" id="PS50240">
    <property type="entry name" value="TRYPSIN_DOM"/>
    <property type="match status" value="1"/>
</dbReference>
<feature type="signal peptide" evidence="9">
    <location>
        <begin position="1"/>
        <end position="17"/>
    </location>
</feature>
<feature type="chain" id="PRO_5034620236" evidence="9">
    <location>
        <begin position="18"/>
        <end position="260"/>
    </location>
</feature>
<dbReference type="PANTHER" id="PTHR24276:SF91">
    <property type="entry name" value="AT26814P-RELATED"/>
    <property type="match status" value="1"/>
</dbReference>
<dbReference type="AlphaFoldDB" id="A0A8F2D9K5"/>
<name>A0A8F2D9K5_TENMO</name>
<keyword evidence="3 9" id="KW-0732">Signal</keyword>
<reference evidence="11" key="1">
    <citation type="submission" date="2021-02" db="EMBL/GenBank/DDBJ databases">
        <authorList>
            <person name="Oppert B.S."/>
            <person name="Elpidina E."/>
            <person name="Tereshchenkova V."/>
            <person name="Zhiganov N."/>
            <person name="Filippova I."/>
        </authorList>
    </citation>
    <scope>NUCLEOTIDE SEQUENCE</scope>
</reference>
<evidence type="ECO:0000313" key="11">
    <source>
        <dbReference type="EMBL" id="QWS65057.1"/>
    </source>
</evidence>
<feature type="domain" description="Peptidase S1" evidence="10">
    <location>
        <begin position="30"/>
        <end position="255"/>
    </location>
</feature>
<dbReference type="SMART" id="SM00020">
    <property type="entry name" value="Tryp_SPc"/>
    <property type="match status" value="1"/>
</dbReference>
<dbReference type="GO" id="GO:0006508">
    <property type="term" value="P:proteolysis"/>
    <property type="evidence" value="ECO:0007669"/>
    <property type="project" value="UniProtKB-KW"/>
</dbReference>
<dbReference type="PANTHER" id="PTHR24276">
    <property type="entry name" value="POLYSERASE-RELATED"/>
    <property type="match status" value="1"/>
</dbReference>
<keyword evidence="7" id="KW-1015">Disulfide bond</keyword>
<keyword evidence="2 8" id="KW-0645">Protease</keyword>
<protein>
    <submittedName>
        <fullName evidence="11">Trypsin-like serine peptidase</fullName>
    </submittedName>
</protein>
<evidence type="ECO:0000256" key="8">
    <source>
        <dbReference type="RuleBase" id="RU363034"/>
    </source>
</evidence>
<sequence>MLVKFLFLLFPFLFCEMNERANENSPEERIVGGDIVPITSAPFVVSVRLSDRHKCGGSIGSNRTIITAAHCTDGLEASSLSVMVGSSDINSTEQIIPVEKFIQHSHFDRDNYENDVSILRLKSQLTFDSEVQSIKLSSVNFPPGTEAQIYGWGIVKEGDITFSPYLKGGTVKIVDRFSCQKAYETKNMRLTREMMCAGIEEGGVDTCPGDSGGPLVVNNSLVGITSFGFGCGDPKFPGVYVNAKVLSNFIRPTIIRLQAD</sequence>
<dbReference type="InterPro" id="IPR043504">
    <property type="entry name" value="Peptidase_S1_PA_chymotrypsin"/>
</dbReference>
<dbReference type="InterPro" id="IPR001254">
    <property type="entry name" value="Trypsin_dom"/>
</dbReference>
<evidence type="ECO:0000256" key="2">
    <source>
        <dbReference type="ARBA" id="ARBA00022670"/>
    </source>
</evidence>
<dbReference type="InterPro" id="IPR050430">
    <property type="entry name" value="Peptidase_S1"/>
</dbReference>
<dbReference type="InterPro" id="IPR018114">
    <property type="entry name" value="TRYPSIN_HIS"/>
</dbReference>
<dbReference type="InterPro" id="IPR009003">
    <property type="entry name" value="Peptidase_S1_PA"/>
</dbReference>
<keyword evidence="4 8" id="KW-0378">Hydrolase</keyword>
<evidence type="ECO:0000256" key="9">
    <source>
        <dbReference type="SAM" id="SignalP"/>
    </source>
</evidence>